<reference evidence="2 3" key="1">
    <citation type="journal article" date="2023" name="Elife">
        <title>Identification of key yeast species and microbe-microbe interactions impacting larval growth of Drosophila in the wild.</title>
        <authorList>
            <person name="Mure A."/>
            <person name="Sugiura Y."/>
            <person name="Maeda R."/>
            <person name="Honda K."/>
            <person name="Sakurai N."/>
            <person name="Takahashi Y."/>
            <person name="Watada M."/>
            <person name="Katoh T."/>
            <person name="Gotoh A."/>
            <person name="Gotoh Y."/>
            <person name="Taniguchi I."/>
            <person name="Nakamura K."/>
            <person name="Hayashi T."/>
            <person name="Katayama T."/>
            <person name="Uemura T."/>
            <person name="Hattori Y."/>
        </authorList>
    </citation>
    <scope>NUCLEOTIDE SEQUENCE [LARGE SCALE GENOMIC DNA]</scope>
    <source>
        <strain evidence="2 3">SC-9</strain>
    </source>
</reference>
<evidence type="ECO:0000313" key="3">
    <source>
        <dbReference type="Proteomes" id="UP001360560"/>
    </source>
</evidence>
<proteinExistence type="predicted"/>
<sequence>MAQSGVSIAQLPQDVWNEIFQFVCPATMCCLRLVSKEFDLVVKTSRIWRQWSVARWFTIHDIDKRALTGVDDFFYYYTHRRTKERRFLSDLTHSINNLNIDATFDQLWRILEDENIYDMIPLLFNLSRASPTGLEGFPRKHIILNLLRSLRSNVGFQFIHHHTLQHDNTMTIPLEECFFKLSYFDPCFDVLLPYRNLVIDEVLRLYHDIVDNATMPYSHTHSVVLLGTLLFKVKEKNYTSKLSANHLKVIVQPSPPSLEDNFLLRVYSGETRGSTILLNSIVARLANKLGIPCHVSRTVIVVNDSMAENGRSMVFVNKRNVQVFTNAQIAQHVRHHGTHRTRRIRGMRMVGGGGASMVESLVKEYLAPLSVQDVLSYVFDFKFPSVTELSSLANRRDDVRVREMYETLFPISGSEVSRDRFEYISAYYKLMVVAKETSTSTSTSRNDPLSASESLERVRAHEKLVDDLKFSYFTDLPFIKRYWPLEIDPHQQEYFQRFAEQLKQEYCDLFLKHFNIHPDTGGYPKSRRFQVGDVVYHQRWSTYGIVVGWKAVPNYSAVLDGTGETTYTVFYNVYSSGGASFVGSMGNDGGGIGGSVSVYAQAGLVGRRGRGNENDYDGVVEGIGELYFVGSGDDDDEEEEEEDGLVGSMILPEIDGSIIKDLCSHESIGLFFERYDDTSGRFIATKLLKKLYPNL</sequence>
<gene>
    <name evidence="2" type="ORF">DASC09_006890</name>
</gene>
<evidence type="ECO:0000313" key="2">
    <source>
        <dbReference type="EMBL" id="GMM33364.1"/>
    </source>
</evidence>
<dbReference type="InterPro" id="IPR001810">
    <property type="entry name" value="F-box_dom"/>
</dbReference>
<dbReference type="Pfam" id="PF00646">
    <property type="entry name" value="F-box"/>
    <property type="match status" value="1"/>
</dbReference>
<protein>
    <recommendedName>
        <fullName evidence="1">F-box domain-containing protein</fullName>
    </recommendedName>
</protein>
<evidence type="ECO:0000259" key="1">
    <source>
        <dbReference type="PROSITE" id="PS50181"/>
    </source>
</evidence>
<dbReference type="GeneID" id="90071343"/>
<dbReference type="EMBL" id="BTFZ01000001">
    <property type="protein sequence ID" value="GMM33364.1"/>
    <property type="molecule type" value="Genomic_DNA"/>
</dbReference>
<feature type="domain" description="F-box" evidence="1">
    <location>
        <begin position="5"/>
        <end position="51"/>
    </location>
</feature>
<dbReference type="CDD" id="cd09917">
    <property type="entry name" value="F-box_SF"/>
    <property type="match status" value="1"/>
</dbReference>
<dbReference type="AlphaFoldDB" id="A0AAV5QFB8"/>
<organism evidence="2 3">
    <name type="scientific">Saccharomycopsis crataegensis</name>
    <dbReference type="NCBI Taxonomy" id="43959"/>
    <lineage>
        <taxon>Eukaryota</taxon>
        <taxon>Fungi</taxon>
        <taxon>Dikarya</taxon>
        <taxon>Ascomycota</taxon>
        <taxon>Saccharomycotina</taxon>
        <taxon>Saccharomycetes</taxon>
        <taxon>Saccharomycopsidaceae</taxon>
        <taxon>Saccharomycopsis</taxon>
    </lineage>
</organism>
<dbReference type="Gene3D" id="1.20.1280.50">
    <property type="match status" value="1"/>
</dbReference>
<dbReference type="Proteomes" id="UP001360560">
    <property type="component" value="Unassembled WGS sequence"/>
</dbReference>
<keyword evidence="3" id="KW-1185">Reference proteome</keyword>
<dbReference type="SUPFAM" id="SSF81383">
    <property type="entry name" value="F-box domain"/>
    <property type="match status" value="1"/>
</dbReference>
<dbReference type="PROSITE" id="PS50181">
    <property type="entry name" value="FBOX"/>
    <property type="match status" value="1"/>
</dbReference>
<dbReference type="RefSeq" id="XP_064850364.1">
    <property type="nucleotide sequence ID" value="XM_064994292.1"/>
</dbReference>
<name>A0AAV5QFB8_9ASCO</name>
<comment type="caution">
    <text evidence="2">The sequence shown here is derived from an EMBL/GenBank/DDBJ whole genome shotgun (WGS) entry which is preliminary data.</text>
</comment>
<dbReference type="InterPro" id="IPR036047">
    <property type="entry name" value="F-box-like_dom_sf"/>
</dbReference>
<accession>A0AAV5QFB8</accession>